<proteinExistence type="inferred from homology"/>
<evidence type="ECO:0008006" key="8">
    <source>
        <dbReference type="Google" id="ProtNLM"/>
    </source>
</evidence>
<evidence type="ECO:0000313" key="6">
    <source>
        <dbReference type="EMBL" id="KAK9187239.1"/>
    </source>
</evidence>
<accession>A0AAP0LYG6</accession>
<dbReference type="InterPro" id="IPR008758">
    <property type="entry name" value="Peptidase_S28"/>
</dbReference>
<dbReference type="FunFam" id="1.20.120.980:FF:000006">
    <property type="entry name" value="Serine carboxypeptidase S28 family protein"/>
    <property type="match status" value="1"/>
</dbReference>
<dbReference type="Proteomes" id="UP001428341">
    <property type="component" value="Unassembled WGS sequence"/>
</dbReference>
<evidence type="ECO:0000256" key="2">
    <source>
        <dbReference type="ARBA" id="ARBA00022670"/>
    </source>
</evidence>
<dbReference type="Gene3D" id="3.40.50.1820">
    <property type="entry name" value="alpha/beta hydrolase"/>
    <property type="match status" value="2"/>
</dbReference>
<evidence type="ECO:0000313" key="7">
    <source>
        <dbReference type="Proteomes" id="UP001428341"/>
    </source>
</evidence>
<evidence type="ECO:0000256" key="4">
    <source>
        <dbReference type="ARBA" id="ARBA00022801"/>
    </source>
</evidence>
<dbReference type="SUPFAM" id="SSF53474">
    <property type="entry name" value="alpha/beta-Hydrolases"/>
    <property type="match status" value="1"/>
</dbReference>
<gene>
    <name evidence="6" type="ORF">WN944_018631</name>
</gene>
<reference evidence="6 7" key="1">
    <citation type="submission" date="2024-05" db="EMBL/GenBank/DDBJ databases">
        <title>Haplotype-resolved chromosome-level genome assembly of Huyou (Citrus changshanensis).</title>
        <authorList>
            <person name="Miao C."/>
            <person name="Chen W."/>
            <person name="Wu Y."/>
            <person name="Wang L."/>
            <person name="Zhao S."/>
            <person name="Grierson D."/>
            <person name="Xu C."/>
            <person name="Chen K."/>
        </authorList>
    </citation>
    <scope>NUCLEOTIDE SEQUENCE [LARGE SCALE GENOMIC DNA]</scope>
    <source>
        <strain evidence="6">01-14</strain>
        <tissue evidence="6">Leaf</tissue>
    </source>
</reference>
<dbReference type="PANTHER" id="PTHR11010">
    <property type="entry name" value="PROTEASE S28 PRO-X CARBOXYPEPTIDASE-RELATED"/>
    <property type="match status" value="1"/>
</dbReference>
<comment type="similarity">
    <text evidence="1">Belongs to the peptidase S28 family.</text>
</comment>
<dbReference type="PANTHER" id="PTHR11010:SF96">
    <property type="entry name" value="LYSOSOMAL PRO-X CARBOXYPEPTIDASE-LIKE ISOFORM X1"/>
    <property type="match status" value="1"/>
</dbReference>
<dbReference type="GO" id="GO:0006508">
    <property type="term" value="P:proteolysis"/>
    <property type="evidence" value="ECO:0007669"/>
    <property type="project" value="UniProtKB-KW"/>
</dbReference>
<sequence>MALVYSSSHKIGFSYTIEHWGGGGGAAAAPILAYLGEESSLDDDLRGIGWLSDNAHRFKALQVYIEHRFYGKSVPFVSSEDALKNATLRGYFNSAQALADYAEILLHIKEKLSAKTSPIIVVGGSYGGMLAAWFRLKYPHIALGAVASSAPVLYFDKITPSDAYYSRVTKDFREASESCYATIKRSWAAIDKAGAKRNGLAFLSKKFKTCKPLKSVSELKDYLENMYTVAAQYDRPPNYPVNQVCNGIDGASQGTDTLARIFSGITCSEIVMPIGIGKNKTMFPADPFNLKEYMDSCENSYGVVPRPHWITTYYGGLDIRVVLKSFGSNIIFSNGLRDPYSTAGVLEDISDSIIAVPTKNGSHCLDILPAKKDDPDWLIMQRQIEVNIVHAWILKYYADLLQISEHNEIKFSL</sequence>
<keyword evidence="5" id="KW-0325">Glycoprotein</keyword>
<dbReference type="Pfam" id="PF05577">
    <property type="entry name" value="Peptidase_S28"/>
    <property type="match status" value="2"/>
</dbReference>
<keyword evidence="2" id="KW-0645">Protease</keyword>
<keyword evidence="4" id="KW-0378">Hydrolase</keyword>
<evidence type="ECO:0000256" key="1">
    <source>
        <dbReference type="ARBA" id="ARBA00011079"/>
    </source>
</evidence>
<dbReference type="GO" id="GO:0008239">
    <property type="term" value="F:dipeptidyl-peptidase activity"/>
    <property type="evidence" value="ECO:0007669"/>
    <property type="project" value="TreeGrafter"/>
</dbReference>
<name>A0AAP0LYG6_9ROSI</name>
<organism evidence="6 7">
    <name type="scientific">Citrus x changshan-huyou</name>
    <dbReference type="NCBI Taxonomy" id="2935761"/>
    <lineage>
        <taxon>Eukaryota</taxon>
        <taxon>Viridiplantae</taxon>
        <taxon>Streptophyta</taxon>
        <taxon>Embryophyta</taxon>
        <taxon>Tracheophyta</taxon>
        <taxon>Spermatophyta</taxon>
        <taxon>Magnoliopsida</taxon>
        <taxon>eudicotyledons</taxon>
        <taxon>Gunneridae</taxon>
        <taxon>Pentapetalae</taxon>
        <taxon>rosids</taxon>
        <taxon>malvids</taxon>
        <taxon>Sapindales</taxon>
        <taxon>Rutaceae</taxon>
        <taxon>Aurantioideae</taxon>
        <taxon>Citrus</taxon>
    </lineage>
</organism>
<evidence type="ECO:0000256" key="3">
    <source>
        <dbReference type="ARBA" id="ARBA00022729"/>
    </source>
</evidence>
<comment type="caution">
    <text evidence="6">The sequence shown here is derived from an EMBL/GenBank/DDBJ whole genome shotgun (WGS) entry which is preliminary data.</text>
</comment>
<dbReference type="EMBL" id="JBCGBO010000007">
    <property type="protein sequence ID" value="KAK9187239.1"/>
    <property type="molecule type" value="Genomic_DNA"/>
</dbReference>
<keyword evidence="7" id="KW-1185">Reference proteome</keyword>
<dbReference type="InterPro" id="IPR029058">
    <property type="entry name" value="AB_hydrolase_fold"/>
</dbReference>
<dbReference type="AlphaFoldDB" id="A0AAP0LYG6"/>
<dbReference type="GO" id="GO:0070008">
    <property type="term" value="F:serine-type exopeptidase activity"/>
    <property type="evidence" value="ECO:0007669"/>
    <property type="project" value="InterPro"/>
</dbReference>
<evidence type="ECO:0000256" key="5">
    <source>
        <dbReference type="ARBA" id="ARBA00023180"/>
    </source>
</evidence>
<keyword evidence="3" id="KW-0732">Signal</keyword>
<protein>
    <recommendedName>
        <fullName evidence="8">Lysosomal Pro-X carboxypeptidase</fullName>
    </recommendedName>
</protein>